<dbReference type="EMBL" id="CAJPDR010000198">
    <property type="protein sequence ID" value="CAF9925097.1"/>
    <property type="molecule type" value="Genomic_DNA"/>
</dbReference>
<dbReference type="GO" id="GO:0006412">
    <property type="term" value="P:translation"/>
    <property type="evidence" value="ECO:0007669"/>
    <property type="project" value="InterPro"/>
</dbReference>
<dbReference type="InterPro" id="IPR047867">
    <property type="entry name" value="Ribosomal_uL22_bac/org-type"/>
</dbReference>
<dbReference type="PANTHER" id="PTHR13501">
    <property type="entry name" value="CHLOROPLAST 50S RIBOSOMAL PROTEIN L22-RELATED"/>
    <property type="match status" value="1"/>
</dbReference>
<sequence>MPLTAFSTATSLLPQSHFHPLLACPNLHQRRTAITDYLKNPLKLRRRRKILDPSSPEFLKAQEVEKAKEKQEHAKLPKEGGLAPGSIFHTPSTTTGPQDGKTGIIRAPKIMAAALDPTPGARARWQRKMVIREIRGRGRLNKTEKLARTERSHLSKSDFFKTSVKKLFPLANQIAGKPLSEAMVQMRFSKKKAAQDVLRHLEYARDQAVVMRGMGLGKVQAQGQQVEGKVNKEGEVVEGEKPEQEEEQLLVEDKKGKKRVVTDRTAMYVDEAWVGRGAYGFGVDYRARGNVNRLMLPYTSKSSYLVKGVSKSCLVLTLMLGISVVLKEEATRIRQAVDRETKRQKKKVWVPLPDRPITAQRQYPLW</sequence>
<keyword evidence="7" id="KW-1185">Reference proteome</keyword>
<dbReference type="PANTHER" id="PTHR13501:SF10">
    <property type="entry name" value="LARGE RIBOSOMAL SUBUNIT PROTEIN UL22M"/>
    <property type="match status" value="1"/>
</dbReference>
<proteinExistence type="inferred from homology"/>
<dbReference type="OrthoDB" id="416470at2759"/>
<evidence type="ECO:0000256" key="2">
    <source>
        <dbReference type="ARBA" id="ARBA00022980"/>
    </source>
</evidence>
<keyword evidence="3 4" id="KW-0687">Ribonucleoprotein</keyword>
<dbReference type="AlphaFoldDB" id="A0A8H3FLN0"/>
<dbReference type="GO" id="GO:0015934">
    <property type="term" value="C:large ribosomal subunit"/>
    <property type="evidence" value="ECO:0007669"/>
    <property type="project" value="InterPro"/>
</dbReference>
<feature type="region of interest" description="Disordered" evidence="5">
    <location>
        <begin position="64"/>
        <end position="100"/>
    </location>
</feature>
<evidence type="ECO:0000313" key="7">
    <source>
        <dbReference type="Proteomes" id="UP000664203"/>
    </source>
</evidence>
<dbReference type="SUPFAM" id="SSF54843">
    <property type="entry name" value="Ribosomal protein L22"/>
    <property type="match status" value="1"/>
</dbReference>
<evidence type="ECO:0000256" key="3">
    <source>
        <dbReference type="ARBA" id="ARBA00023274"/>
    </source>
</evidence>
<accession>A0A8H3FLN0</accession>
<evidence type="ECO:0000256" key="5">
    <source>
        <dbReference type="SAM" id="MobiDB-lite"/>
    </source>
</evidence>
<feature type="compositionally biased region" description="Basic and acidic residues" evidence="5">
    <location>
        <begin position="64"/>
        <end position="78"/>
    </location>
</feature>
<dbReference type="FunFam" id="3.90.470.10:FF:000017">
    <property type="entry name" value="54S ribosomal protein L22, mitochondrial"/>
    <property type="match status" value="1"/>
</dbReference>
<dbReference type="Gene3D" id="3.90.470.10">
    <property type="entry name" value="Ribosomal protein L22/L17"/>
    <property type="match status" value="1"/>
</dbReference>
<dbReference type="Pfam" id="PF00237">
    <property type="entry name" value="Ribosomal_L22"/>
    <property type="match status" value="1"/>
</dbReference>
<dbReference type="Proteomes" id="UP000664203">
    <property type="component" value="Unassembled WGS sequence"/>
</dbReference>
<comment type="similarity">
    <text evidence="1 4">Belongs to the universal ribosomal protein uL22 family.</text>
</comment>
<organism evidence="6 7">
    <name type="scientific">Alectoria fallacina</name>
    <dbReference type="NCBI Taxonomy" id="1903189"/>
    <lineage>
        <taxon>Eukaryota</taxon>
        <taxon>Fungi</taxon>
        <taxon>Dikarya</taxon>
        <taxon>Ascomycota</taxon>
        <taxon>Pezizomycotina</taxon>
        <taxon>Lecanoromycetes</taxon>
        <taxon>OSLEUM clade</taxon>
        <taxon>Lecanoromycetidae</taxon>
        <taxon>Lecanorales</taxon>
        <taxon>Lecanorineae</taxon>
        <taxon>Parmeliaceae</taxon>
        <taxon>Alectoria</taxon>
    </lineage>
</organism>
<reference evidence="6" key="1">
    <citation type="submission" date="2021-03" db="EMBL/GenBank/DDBJ databases">
        <authorList>
            <person name="Tagirdzhanova G."/>
        </authorList>
    </citation>
    <scope>NUCLEOTIDE SEQUENCE</scope>
</reference>
<gene>
    <name evidence="6" type="primary">MRPL22</name>
    <name evidence="6" type="ORF">ALECFALPRED_002902</name>
</gene>
<evidence type="ECO:0000256" key="1">
    <source>
        <dbReference type="ARBA" id="ARBA00009451"/>
    </source>
</evidence>
<evidence type="ECO:0000256" key="4">
    <source>
        <dbReference type="RuleBase" id="RU004005"/>
    </source>
</evidence>
<dbReference type="InterPro" id="IPR036394">
    <property type="entry name" value="Ribosomal_uL22_sf"/>
</dbReference>
<dbReference type="GO" id="GO:0003735">
    <property type="term" value="F:structural constituent of ribosome"/>
    <property type="evidence" value="ECO:0007669"/>
    <property type="project" value="InterPro"/>
</dbReference>
<evidence type="ECO:0000313" key="6">
    <source>
        <dbReference type="EMBL" id="CAF9925097.1"/>
    </source>
</evidence>
<name>A0A8H3FLN0_9LECA</name>
<comment type="caution">
    <text evidence="6">The sequence shown here is derived from an EMBL/GenBank/DDBJ whole genome shotgun (WGS) entry which is preliminary data.</text>
</comment>
<dbReference type="InterPro" id="IPR001063">
    <property type="entry name" value="Ribosomal_uL22"/>
</dbReference>
<protein>
    <submittedName>
        <fullName evidence="6">54S ribosomal protein L22, mitochondrial</fullName>
    </submittedName>
</protein>
<keyword evidence="2 4" id="KW-0689">Ribosomal protein</keyword>